<keyword evidence="1" id="KW-0723">Serine/threonine-protein kinase</keyword>
<reference evidence="7 8" key="1">
    <citation type="submission" date="2024-06" db="EMBL/GenBank/DDBJ databases">
        <authorList>
            <person name="Kraege A."/>
            <person name="Thomma B."/>
        </authorList>
    </citation>
    <scope>NUCLEOTIDE SEQUENCE [LARGE SCALE GENOMIC DNA]</scope>
</reference>
<name>A0ABP1GB82_9CHLO</name>
<dbReference type="Proteomes" id="UP001497392">
    <property type="component" value="Unassembled WGS sequence"/>
</dbReference>
<feature type="domain" description="Protein kinase" evidence="6">
    <location>
        <begin position="17"/>
        <end position="280"/>
    </location>
</feature>
<proteinExistence type="predicted"/>
<evidence type="ECO:0000313" key="8">
    <source>
        <dbReference type="Proteomes" id="UP001497392"/>
    </source>
</evidence>
<evidence type="ECO:0000256" key="2">
    <source>
        <dbReference type="ARBA" id="ARBA00022679"/>
    </source>
</evidence>
<evidence type="ECO:0000256" key="1">
    <source>
        <dbReference type="ARBA" id="ARBA00022527"/>
    </source>
</evidence>
<keyword evidence="8" id="KW-1185">Reference proteome</keyword>
<keyword evidence="4" id="KW-0418">Kinase</keyword>
<dbReference type="EMBL" id="CAXHTA020000019">
    <property type="protein sequence ID" value="CAL5229102.1"/>
    <property type="molecule type" value="Genomic_DNA"/>
</dbReference>
<evidence type="ECO:0000256" key="3">
    <source>
        <dbReference type="ARBA" id="ARBA00022741"/>
    </source>
</evidence>
<comment type="caution">
    <text evidence="7">The sequence shown here is derived from an EMBL/GenBank/DDBJ whole genome shotgun (WGS) entry which is preliminary data.</text>
</comment>
<dbReference type="PROSITE" id="PS50011">
    <property type="entry name" value="PROTEIN_KINASE_DOM"/>
    <property type="match status" value="1"/>
</dbReference>
<keyword evidence="3" id="KW-0547">Nucleotide-binding</keyword>
<accession>A0ABP1GB82</accession>
<dbReference type="Pfam" id="PF00069">
    <property type="entry name" value="Pkinase"/>
    <property type="match status" value="1"/>
</dbReference>
<dbReference type="InterPro" id="IPR011009">
    <property type="entry name" value="Kinase-like_dom_sf"/>
</dbReference>
<sequence>MRADLEIEDPLSGHPRYSTQRYLSEGSFGFVVLATENASGKPVAIKFLKRLEDRMTKNVERELMNHSRLIHPHIVRFYECFLTDKHLAIVMEYAAGGSLYSHVTANLGLGEDTSRFLFQQLILALDYCHKMNISNRDIKLENTLLESVESGRNPLIKICDFGYSIDDQSSLPKTKVGTPGYTAPEVLTSARYDAKLADIWSAGVMLYTMLCCSYPFEKKEDDPQDVRTQTKVMQRIMKADYEWPSSKKVSKECKDLLSKILVADPKRRIAIAEIQKHPWYQKALPKGLQLDTYNLHYVELSRAAASSTDLAAAIKKVMQEARGETETPMSTSGADSHMLHAYGSLEEDEDFPSMY</sequence>
<evidence type="ECO:0000259" key="6">
    <source>
        <dbReference type="PROSITE" id="PS50011"/>
    </source>
</evidence>
<evidence type="ECO:0000256" key="4">
    <source>
        <dbReference type="ARBA" id="ARBA00022777"/>
    </source>
</evidence>
<organism evidence="7 8">
    <name type="scientific">Coccomyxa viridis</name>
    <dbReference type="NCBI Taxonomy" id="1274662"/>
    <lineage>
        <taxon>Eukaryota</taxon>
        <taxon>Viridiplantae</taxon>
        <taxon>Chlorophyta</taxon>
        <taxon>core chlorophytes</taxon>
        <taxon>Trebouxiophyceae</taxon>
        <taxon>Trebouxiophyceae incertae sedis</taxon>
        <taxon>Coccomyxaceae</taxon>
        <taxon>Coccomyxa</taxon>
    </lineage>
</organism>
<dbReference type="PANTHER" id="PTHR24350">
    <property type="entry name" value="SERINE/THREONINE-PROTEIN KINASE IAL-RELATED"/>
    <property type="match status" value="1"/>
</dbReference>
<gene>
    <name evidence="7" type="primary">g12364</name>
    <name evidence="7" type="ORF">VP750_LOCUS11008</name>
</gene>
<evidence type="ECO:0000313" key="7">
    <source>
        <dbReference type="EMBL" id="CAL5229102.1"/>
    </source>
</evidence>
<dbReference type="CDD" id="cd14003">
    <property type="entry name" value="STKc_AMPK-like"/>
    <property type="match status" value="1"/>
</dbReference>
<dbReference type="SUPFAM" id="SSF56112">
    <property type="entry name" value="Protein kinase-like (PK-like)"/>
    <property type="match status" value="1"/>
</dbReference>
<dbReference type="InterPro" id="IPR030616">
    <property type="entry name" value="Aur-like"/>
</dbReference>
<dbReference type="Gene3D" id="1.10.510.10">
    <property type="entry name" value="Transferase(Phosphotransferase) domain 1"/>
    <property type="match status" value="1"/>
</dbReference>
<keyword evidence="5" id="KW-0067">ATP-binding</keyword>
<keyword evidence="2" id="KW-0808">Transferase</keyword>
<dbReference type="SMART" id="SM00220">
    <property type="entry name" value="S_TKc"/>
    <property type="match status" value="1"/>
</dbReference>
<evidence type="ECO:0000256" key="5">
    <source>
        <dbReference type="ARBA" id="ARBA00022840"/>
    </source>
</evidence>
<protein>
    <submittedName>
        <fullName evidence="7">G12364 protein</fullName>
    </submittedName>
</protein>
<dbReference type="InterPro" id="IPR000719">
    <property type="entry name" value="Prot_kinase_dom"/>
</dbReference>